<name>A0AAW0PNM5_9GOBI</name>
<comment type="caution">
    <text evidence="1">The sequence shown here is derived from an EMBL/GenBank/DDBJ whole genome shotgun (WGS) entry which is preliminary data.</text>
</comment>
<accession>A0AAW0PNM5</accession>
<dbReference type="Proteomes" id="UP001460270">
    <property type="component" value="Unassembled WGS sequence"/>
</dbReference>
<proteinExistence type="predicted"/>
<dbReference type="EMBL" id="JBBPFD010000003">
    <property type="protein sequence ID" value="KAK7933177.1"/>
    <property type="molecule type" value="Genomic_DNA"/>
</dbReference>
<evidence type="ECO:0000313" key="2">
    <source>
        <dbReference type="Proteomes" id="UP001460270"/>
    </source>
</evidence>
<gene>
    <name evidence="1" type="ORF">WMY93_004073</name>
</gene>
<protein>
    <submittedName>
        <fullName evidence="1">Uncharacterized protein</fullName>
    </submittedName>
</protein>
<reference evidence="2" key="1">
    <citation type="submission" date="2024-04" db="EMBL/GenBank/DDBJ databases">
        <title>Salinicola lusitanus LLJ914,a marine bacterium isolated from the Okinawa Trough.</title>
        <authorList>
            <person name="Li J."/>
        </authorList>
    </citation>
    <scope>NUCLEOTIDE SEQUENCE [LARGE SCALE GENOMIC DNA]</scope>
</reference>
<dbReference type="AlphaFoldDB" id="A0AAW0PNM5"/>
<evidence type="ECO:0000313" key="1">
    <source>
        <dbReference type="EMBL" id="KAK7933177.1"/>
    </source>
</evidence>
<keyword evidence="2" id="KW-1185">Reference proteome</keyword>
<organism evidence="1 2">
    <name type="scientific">Mugilogobius chulae</name>
    <name type="common">yellowstripe goby</name>
    <dbReference type="NCBI Taxonomy" id="88201"/>
    <lineage>
        <taxon>Eukaryota</taxon>
        <taxon>Metazoa</taxon>
        <taxon>Chordata</taxon>
        <taxon>Craniata</taxon>
        <taxon>Vertebrata</taxon>
        <taxon>Euteleostomi</taxon>
        <taxon>Actinopterygii</taxon>
        <taxon>Neopterygii</taxon>
        <taxon>Teleostei</taxon>
        <taxon>Neoteleostei</taxon>
        <taxon>Acanthomorphata</taxon>
        <taxon>Gobiaria</taxon>
        <taxon>Gobiiformes</taxon>
        <taxon>Gobioidei</taxon>
        <taxon>Gobiidae</taxon>
        <taxon>Gobionellinae</taxon>
        <taxon>Mugilogobius</taxon>
    </lineage>
</organism>
<sequence>MTVSWTGETQTRVREREKELDEQRFHYLTNDLFSGSWTPPESPHKTPTAVALEDSMEALRFGAGSSLVPEGLWLKEVFCHPQTGAGVNPNICPANTLQMWGQKQLVTKASKFSFRKCDGRPTCLMM</sequence>